<feature type="non-terminal residue" evidence="2">
    <location>
        <position position="104"/>
    </location>
</feature>
<proteinExistence type="predicted"/>
<evidence type="ECO:0000256" key="1">
    <source>
        <dbReference type="SAM" id="MobiDB-lite"/>
    </source>
</evidence>
<organism evidence="2 3">
    <name type="scientific">Cryptolaemus montrouzieri</name>
    <dbReference type="NCBI Taxonomy" id="559131"/>
    <lineage>
        <taxon>Eukaryota</taxon>
        <taxon>Metazoa</taxon>
        <taxon>Ecdysozoa</taxon>
        <taxon>Arthropoda</taxon>
        <taxon>Hexapoda</taxon>
        <taxon>Insecta</taxon>
        <taxon>Pterygota</taxon>
        <taxon>Neoptera</taxon>
        <taxon>Endopterygota</taxon>
        <taxon>Coleoptera</taxon>
        <taxon>Polyphaga</taxon>
        <taxon>Cucujiformia</taxon>
        <taxon>Coccinelloidea</taxon>
        <taxon>Coccinellidae</taxon>
        <taxon>Scymninae</taxon>
        <taxon>Scymnini</taxon>
        <taxon>Cryptolaemus</taxon>
    </lineage>
</organism>
<feature type="region of interest" description="Disordered" evidence="1">
    <location>
        <begin position="1"/>
        <end position="20"/>
    </location>
</feature>
<accession>A0ABD2N7V4</accession>
<protein>
    <submittedName>
        <fullName evidence="2">Uncharacterized protein</fullName>
    </submittedName>
</protein>
<comment type="caution">
    <text evidence="2">The sequence shown here is derived from an EMBL/GenBank/DDBJ whole genome shotgun (WGS) entry which is preliminary data.</text>
</comment>
<dbReference type="EMBL" id="JABFTP020000062">
    <property type="protein sequence ID" value="KAL3274400.1"/>
    <property type="molecule type" value="Genomic_DNA"/>
</dbReference>
<sequence length="104" mass="12418">STDFIDGRKRVKQSEKPKEKFLSANKQTLQVQKSHKIPTILANNREYKSDEEKANIFAEHFKQGYQYDKDRNYDTETETTVESWYTDCFTDVQKEKNQCKLRKT</sequence>
<name>A0ABD2N7V4_9CUCU</name>
<evidence type="ECO:0000313" key="2">
    <source>
        <dbReference type="EMBL" id="KAL3274400.1"/>
    </source>
</evidence>
<keyword evidence="3" id="KW-1185">Reference proteome</keyword>
<dbReference type="AlphaFoldDB" id="A0ABD2N7V4"/>
<dbReference type="Proteomes" id="UP001516400">
    <property type="component" value="Unassembled WGS sequence"/>
</dbReference>
<feature type="non-terminal residue" evidence="2">
    <location>
        <position position="1"/>
    </location>
</feature>
<reference evidence="2 3" key="1">
    <citation type="journal article" date="2021" name="BMC Biol.">
        <title>Horizontally acquired antibacterial genes associated with adaptive radiation of ladybird beetles.</title>
        <authorList>
            <person name="Li H.S."/>
            <person name="Tang X.F."/>
            <person name="Huang Y.H."/>
            <person name="Xu Z.Y."/>
            <person name="Chen M.L."/>
            <person name="Du X.Y."/>
            <person name="Qiu B.Y."/>
            <person name="Chen P.T."/>
            <person name="Zhang W."/>
            <person name="Slipinski A."/>
            <person name="Escalona H.E."/>
            <person name="Waterhouse R.M."/>
            <person name="Zwick A."/>
            <person name="Pang H."/>
        </authorList>
    </citation>
    <scope>NUCLEOTIDE SEQUENCE [LARGE SCALE GENOMIC DNA]</scope>
    <source>
        <strain evidence="2">SYSU2018</strain>
    </source>
</reference>
<gene>
    <name evidence="2" type="ORF">HHI36_015793</name>
</gene>
<evidence type="ECO:0000313" key="3">
    <source>
        <dbReference type="Proteomes" id="UP001516400"/>
    </source>
</evidence>